<reference evidence="1" key="1">
    <citation type="submission" date="2021-07" db="EMBL/GenBank/DDBJ databases">
        <title>Complete genome sequence of Crassaminicella sp. 143-21, isolated from a deep-sea hydrothermal vent.</title>
        <authorList>
            <person name="Li X."/>
        </authorList>
    </citation>
    <scope>NUCLEOTIDE SEQUENCE</scope>
    <source>
        <strain evidence="1">143-21</strain>
    </source>
</reference>
<sequence>MLKNNEEVVRMENENIITLLDDSGKEIDFEIVATLKIEDIEYAILSPVDENDEGVVIFKIIDSEGKEVLENVQDEKELNQVISAYEELFKEE</sequence>
<evidence type="ECO:0000313" key="2">
    <source>
        <dbReference type="Proteomes" id="UP000886818"/>
    </source>
</evidence>
<accession>A0ABX8RBZ7</accession>
<name>A0ABX8RBZ7_9CLOT</name>
<dbReference type="InterPro" id="IPR009711">
    <property type="entry name" value="UPF0473"/>
</dbReference>
<protein>
    <submittedName>
        <fullName evidence="1">DUF1292 domain-containing protein</fullName>
    </submittedName>
</protein>
<evidence type="ECO:0000313" key="1">
    <source>
        <dbReference type="EMBL" id="QXM05979.1"/>
    </source>
</evidence>
<dbReference type="RefSeq" id="WP_218282676.1">
    <property type="nucleotide sequence ID" value="NZ_CP078093.1"/>
</dbReference>
<dbReference type="Proteomes" id="UP000886818">
    <property type="component" value="Chromosome"/>
</dbReference>
<proteinExistence type="predicted"/>
<gene>
    <name evidence="1" type="ORF">KVH43_11555</name>
</gene>
<keyword evidence="2" id="KW-1185">Reference proteome</keyword>
<organism evidence="1 2">
    <name type="scientific">Crassaminicella indica</name>
    <dbReference type="NCBI Taxonomy" id="2855394"/>
    <lineage>
        <taxon>Bacteria</taxon>
        <taxon>Bacillati</taxon>
        <taxon>Bacillota</taxon>
        <taxon>Clostridia</taxon>
        <taxon>Eubacteriales</taxon>
        <taxon>Clostridiaceae</taxon>
        <taxon>Crassaminicella</taxon>
    </lineage>
</organism>
<dbReference type="EMBL" id="CP078093">
    <property type="protein sequence ID" value="QXM05979.1"/>
    <property type="molecule type" value="Genomic_DNA"/>
</dbReference>
<dbReference type="Pfam" id="PF06949">
    <property type="entry name" value="DUF1292"/>
    <property type="match status" value="1"/>
</dbReference>